<gene>
    <name evidence="2" type="ORF">BpHYR1_007691</name>
</gene>
<organism evidence="2 3">
    <name type="scientific">Brachionus plicatilis</name>
    <name type="common">Marine rotifer</name>
    <name type="synonym">Brachionus muelleri</name>
    <dbReference type="NCBI Taxonomy" id="10195"/>
    <lineage>
        <taxon>Eukaryota</taxon>
        <taxon>Metazoa</taxon>
        <taxon>Spiralia</taxon>
        <taxon>Gnathifera</taxon>
        <taxon>Rotifera</taxon>
        <taxon>Eurotatoria</taxon>
        <taxon>Monogononta</taxon>
        <taxon>Pseudotrocha</taxon>
        <taxon>Ploima</taxon>
        <taxon>Brachionidae</taxon>
        <taxon>Brachionus</taxon>
    </lineage>
</organism>
<proteinExistence type="predicted"/>
<dbReference type="Proteomes" id="UP000276133">
    <property type="component" value="Unassembled WGS sequence"/>
</dbReference>
<protein>
    <submittedName>
        <fullName evidence="2">Uncharacterized protein</fullName>
    </submittedName>
</protein>
<evidence type="ECO:0000256" key="1">
    <source>
        <dbReference type="SAM" id="Phobius"/>
    </source>
</evidence>
<keyword evidence="1" id="KW-0472">Membrane</keyword>
<name>A0A3M7S969_BRAPC</name>
<dbReference type="AlphaFoldDB" id="A0A3M7S969"/>
<reference evidence="2 3" key="1">
    <citation type="journal article" date="2018" name="Sci. Rep.">
        <title>Genomic signatures of local adaptation to the degree of environmental predictability in rotifers.</title>
        <authorList>
            <person name="Franch-Gras L."/>
            <person name="Hahn C."/>
            <person name="Garcia-Roger E.M."/>
            <person name="Carmona M.J."/>
            <person name="Serra M."/>
            <person name="Gomez A."/>
        </authorList>
    </citation>
    <scope>NUCLEOTIDE SEQUENCE [LARGE SCALE GENOMIC DNA]</scope>
    <source>
        <strain evidence="2">HYR1</strain>
    </source>
</reference>
<sequence length="111" mass="13106">MTYIKDLYKSHKSRASQDLSFWEHRVLYHVPIDRKFRNHIPLGEKRKRGRTTKAKQALIVQLLKINLKLNNLCLKHYKLSTFKLLLMVTALICPFLLNKVANPLPDFSLYV</sequence>
<evidence type="ECO:0000313" key="3">
    <source>
        <dbReference type="Proteomes" id="UP000276133"/>
    </source>
</evidence>
<evidence type="ECO:0000313" key="2">
    <source>
        <dbReference type="EMBL" id="RNA32239.1"/>
    </source>
</evidence>
<keyword evidence="1" id="KW-1133">Transmembrane helix</keyword>
<keyword evidence="1" id="KW-0812">Transmembrane</keyword>
<dbReference type="EMBL" id="REGN01001827">
    <property type="protein sequence ID" value="RNA32239.1"/>
    <property type="molecule type" value="Genomic_DNA"/>
</dbReference>
<feature type="transmembrane region" description="Helical" evidence="1">
    <location>
        <begin position="84"/>
        <end position="101"/>
    </location>
</feature>
<accession>A0A3M7S969</accession>
<comment type="caution">
    <text evidence="2">The sequence shown here is derived from an EMBL/GenBank/DDBJ whole genome shotgun (WGS) entry which is preliminary data.</text>
</comment>
<keyword evidence="3" id="KW-1185">Reference proteome</keyword>